<keyword evidence="1" id="KW-0812">Transmembrane</keyword>
<protein>
    <submittedName>
        <fullName evidence="3">SHOCT domain-containing protein</fullName>
    </submittedName>
</protein>
<dbReference type="OrthoDB" id="5421551at2"/>
<keyword evidence="1" id="KW-1133">Transmembrane helix</keyword>
<dbReference type="Pfam" id="PF09851">
    <property type="entry name" value="SHOCT"/>
    <property type="match status" value="1"/>
</dbReference>
<evidence type="ECO:0000313" key="4">
    <source>
        <dbReference type="Proteomes" id="UP000274046"/>
    </source>
</evidence>
<feature type="transmembrane region" description="Helical" evidence="1">
    <location>
        <begin position="13"/>
        <end position="31"/>
    </location>
</feature>
<dbReference type="AlphaFoldDB" id="A0A3N0C1A2"/>
<evidence type="ECO:0000256" key="1">
    <source>
        <dbReference type="SAM" id="Phobius"/>
    </source>
</evidence>
<organism evidence="3 4">
    <name type="scientific">Pedobacter jejuensis</name>
    <dbReference type="NCBI Taxonomy" id="1268550"/>
    <lineage>
        <taxon>Bacteria</taxon>
        <taxon>Pseudomonadati</taxon>
        <taxon>Bacteroidota</taxon>
        <taxon>Sphingobacteriia</taxon>
        <taxon>Sphingobacteriales</taxon>
        <taxon>Sphingobacteriaceae</taxon>
        <taxon>Pedobacter</taxon>
    </lineage>
</organism>
<name>A0A3N0C1A2_9SPHI</name>
<dbReference type="Proteomes" id="UP000274046">
    <property type="component" value="Unassembled WGS sequence"/>
</dbReference>
<keyword evidence="4" id="KW-1185">Reference proteome</keyword>
<feature type="domain" description="SHOCT" evidence="2">
    <location>
        <begin position="42"/>
        <end position="69"/>
    </location>
</feature>
<accession>A0A3N0C1A2</accession>
<dbReference type="EMBL" id="RBEE01000003">
    <property type="protein sequence ID" value="RNL56054.1"/>
    <property type="molecule type" value="Genomic_DNA"/>
</dbReference>
<evidence type="ECO:0000313" key="3">
    <source>
        <dbReference type="EMBL" id="RNL56054.1"/>
    </source>
</evidence>
<evidence type="ECO:0000259" key="2">
    <source>
        <dbReference type="Pfam" id="PF09851"/>
    </source>
</evidence>
<proteinExistence type="predicted"/>
<gene>
    <name evidence="3" type="ORF">D7004_02165</name>
</gene>
<comment type="caution">
    <text evidence="3">The sequence shown here is derived from an EMBL/GenBank/DDBJ whole genome shotgun (WGS) entry which is preliminary data.</text>
</comment>
<reference evidence="3 4" key="1">
    <citation type="submission" date="2018-10" db="EMBL/GenBank/DDBJ databases">
        <title>Genome sequencing of Pedobacter jejuensis TNB23.</title>
        <authorList>
            <person name="Cho Y.-J."/>
            <person name="Cho A."/>
            <person name="Kim O.-S."/>
        </authorList>
    </citation>
    <scope>NUCLEOTIDE SEQUENCE [LARGE SCALE GENOMIC DNA]</scope>
    <source>
        <strain evidence="3 4">TNB23</strain>
    </source>
</reference>
<keyword evidence="1" id="KW-0472">Membrane</keyword>
<dbReference type="InterPro" id="IPR018649">
    <property type="entry name" value="SHOCT"/>
</dbReference>
<sequence length="71" mass="8808">MMFYENNYWGMDFIWWCIWVVFLFWIFALPYQIPGQRHRKDTPLDILNRRFASGEISKEEFKERKDILLAS</sequence>